<feature type="repeat" description="Pumilio" evidence="4">
    <location>
        <begin position="268"/>
        <end position="305"/>
    </location>
</feature>
<dbReference type="Gene3D" id="1.25.10.10">
    <property type="entry name" value="Leucine-rich Repeat Variant"/>
    <property type="match status" value="1"/>
</dbReference>
<feature type="repeat" description="Pumilio" evidence="4">
    <location>
        <begin position="232"/>
        <end position="267"/>
    </location>
</feature>
<keyword evidence="3" id="KW-0694">RNA-binding</keyword>
<dbReference type="OMA" id="GYVIQQC"/>
<dbReference type="PANTHER" id="PTHR12537">
    <property type="entry name" value="RNA BINDING PROTEIN PUMILIO-RELATED"/>
    <property type="match status" value="1"/>
</dbReference>
<proteinExistence type="predicted"/>
<dbReference type="InterPro" id="IPR016024">
    <property type="entry name" value="ARM-type_fold"/>
</dbReference>
<dbReference type="SMART" id="SM00025">
    <property type="entry name" value="Pumilio"/>
    <property type="match status" value="8"/>
</dbReference>
<sequence length="335" mass="38776">MVWPRTHHNQEQLQWVSMAKDPRGSRLLQQKIDQATPQENFQIVKELKYHLHELMKHPYGNFVILKLFQSRNISYAQKDRCIFLLTVDQSKLKDLCIHDQGSRVIQQILENEQLRVCINQIAYAMRCITVALMINFNGGYVIQQCLKLFPPEQKNTILEVVAQNCYDIAVNRCGCCNIQKCIQHDDVPAFYDLVDNLISNAEGLAKDQYGNYVMQYLVKRKILEINAMLVSQLRYKYVGLSTNKYASNVVEDLLHYSGTENTAIIVEEIMKSPNFLQLVQHQYGNYVVQRALQFTEGSLHESLCDIILSNHSRLNSCLHGKKVLNAAVRGRRRRD</sequence>
<dbReference type="EMBL" id="CM002294">
    <property type="protein sequence ID" value="ESW15078.1"/>
    <property type="molecule type" value="Genomic_DNA"/>
</dbReference>
<dbReference type="GO" id="GO:0005737">
    <property type="term" value="C:cytoplasm"/>
    <property type="evidence" value="ECO:0007669"/>
    <property type="project" value="TreeGrafter"/>
</dbReference>
<dbReference type="PROSITE" id="PS50302">
    <property type="entry name" value="PUM"/>
    <property type="match status" value="3"/>
</dbReference>
<dbReference type="GO" id="GO:0003729">
    <property type="term" value="F:mRNA binding"/>
    <property type="evidence" value="ECO:0007669"/>
    <property type="project" value="TreeGrafter"/>
</dbReference>
<dbReference type="SUPFAM" id="SSF48371">
    <property type="entry name" value="ARM repeat"/>
    <property type="match status" value="1"/>
</dbReference>
<dbReference type="Pfam" id="PF00806">
    <property type="entry name" value="PUF"/>
    <property type="match status" value="8"/>
</dbReference>
<organism evidence="6 7">
    <name type="scientific">Phaseolus vulgaris</name>
    <name type="common">Kidney bean</name>
    <name type="synonym">French bean</name>
    <dbReference type="NCBI Taxonomy" id="3885"/>
    <lineage>
        <taxon>Eukaryota</taxon>
        <taxon>Viridiplantae</taxon>
        <taxon>Streptophyta</taxon>
        <taxon>Embryophyta</taxon>
        <taxon>Tracheophyta</taxon>
        <taxon>Spermatophyta</taxon>
        <taxon>Magnoliopsida</taxon>
        <taxon>eudicotyledons</taxon>
        <taxon>Gunneridae</taxon>
        <taxon>Pentapetalae</taxon>
        <taxon>rosids</taxon>
        <taxon>fabids</taxon>
        <taxon>Fabales</taxon>
        <taxon>Fabaceae</taxon>
        <taxon>Papilionoideae</taxon>
        <taxon>50 kb inversion clade</taxon>
        <taxon>NPAAA clade</taxon>
        <taxon>indigoferoid/millettioid clade</taxon>
        <taxon>Phaseoleae</taxon>
        <taxon>Phaseolus</taxon>
    </lineage>
</organism>
<dbReference type="OrthoDB" id="668540at2759"/>
<evidence type="ECO:0000256" key="1">
    <source>
        <dbReference type="ARBA" id="ARBA00022737"/>
    </source>
</evidence>
<keyword evidence="2" id="KW-0810">Translation regulation</keyword>
<evidence type="ECO:0000256" key="3">
    <source>
        <dbReference type="ARBA" id="ARBA00022884"/>
    </source>
</evidence>
<dbReference type="SMR" id="V7BDT2"/>
<dbReference type="InterPro" id="IPR011989">
    <property type="entry name" value="ARM-like"/>
</dbReference>
<dbReference type="PANTHER" id="PTHR12537:SF129">
    <property type="entry name" value="PUMILIO HOMOLOG 15-LIKE"/>
    <property type="match status" value="1"/>
</dbReference>
<evidence type="ECO:0000313" key="6">
    <source>
        <dbReference type="EMBL" id="ESW15078.1"/>
    </source>
</evidence>
<dbReference type="InterPro" id="IPR001313">
    <property type="entry name" value="Pumilio_RNA-bd_rpt"/>
</dbReference>
<dbReference type="eggNOG" id="KOG2049">
    <property type="taxonomic scope" value="Eukaryota"/>
</dbReference>
<evidence type="ECO:0000313" key="7">
    <source>
        <dbReference type="Proteomes" id="UP000000226"/>
    </source>
</evidence>
<evidence type="ECO:0000256" key="4">
    <source>
        <dbReference type="PROSITE-ProRule" id="PRU00317"/>
    </source>
</evidence>
<dbReference type="AlphaFoldDB" id="V7BDT2"/>
<dbReference type="Proteomes" id="UP000000226">
    <property type="component" value="Chromosome 7"/>
</dbReference>
<dbReference type="InterPro" id="IPR033133">
    <property type="entry name" value="PUM-HD"/>
</dbReference>
<gene>
    <name evidence="6" type="ORF">PHAVU_007G042200g</name>
</gene>
<dbReference type="GO" id="GO:0006417">
    <property type="term" value="P:regulation of translation"/>
    <property type="evidence" value="ECO:0007669"/>
    <property type="project" value="UniProtKB-KW"/>
</dbReference>
<evidence type="ECO:0000259" key="5">
    <source>
        <dbReference type="PROSITE" id="PS50303"/>
    </source>
</evidence>
<reference evidence="7" key="1">
    <citation type="journal article" date="2014" name="Nat. Genet.">
        <title>A reference genome for common bean and genome-wide analysis of dual domestications.</title>
        <authorList>
            <person name="Schmutz J."/>
            <person name="McClean P.E."/>
            <person name="Mamidi S."/>
            <person name="Wu G.A."/>
            <person name="Cannon S.B."/>
            <person name="Grimwood J."/>
            <person name="Jenkins J."/>
            <person name="Shu S."/>
            <person name="Song Q."/>
            <person name="Chavarro C."/>
            <person name="Torres-Torres M."/>
            <person name="Geffroy V."/>
            <person name="Moghaddam S.M."/>
            <person name="Gao D."/>
            <person name="Abernathy B."/>
            <person name="Barry K."/>
            <person name="Blair M."/>
            <person name="Brick M.A."/>
            <person name="Chovatia M."/>
            <person name="Gepts P."/>
            <person name="Goodstein D.M."/>
            <person name="Gonzales M."/>
            <person name="Hellsten U."/>
            <person name="Hyten D.L."/>
            <person name="Jia G."/>
            <person name="Kelly J.D."/>
            <person name="Kudrna D."/>
            <person name="Lee R."/>
            <person name="Richard M.M."/>
            <person name="Miklas P.N."/>
            <person name="Osorno J.M."/>
            <person name="Rodrigues J."/>
            <person name="Thareau V."/>
            <person name="Urrea C.A."/>
            <person name="Wang M."/>
            <person name="Yu Y."/>
            <person name="Zhang M."/>
            <person name="Wing R.A."/>
            <person name="Cregan P.B."/>
            <person name="Rokhsar D.S."/>
            <person name="Jackson S.A."/>
        </authorList>
    </citation>
    <scope>NUCLEOTIDE SEQUENCE [LARGE SCALE GENOMIC DNA]</scope>
    <source>
        <strain evidence="7">cv. G19833</strain>
    </source>
</reference>
<accession>V7BDT2</accession>
<keyword evidence="1" id="KW-0677">Repeat</keyword>
<protein>
    <recommendedName>
        <fullName evidence="5">PUM-HD domain-containing protein</fullName>
    </recommendedName>
</protein>
<dbReference type="PROSITE" id="PS50303">
    <property type="entry name" value="PUM_HD"/>
    <property type="match status" value="1"/>
</dbReference>
<name>V7BDT2_PHAVU</name>
<evidence type="ECO:0000256" key="2">
    <source>
        <dbReference type="ARBA" id="ARBA00022845"/>
    </source>
</evidence>
<keyword evidence="7" id="KW-1185">Reference proteome</keyword>
<feature type="domain" description="PUM-HD" evidence="5">
    <location>
        <begin position="1"/>
        <end position="331"/>
    </location>
</feature>
<feature type="repeat" description="Pumilio" evidence="4">
    <location>
        <begin position="196"/>
        <end position="231"/>
    </location>
</feature>
<dbReference type="Gramene" id="ESW15078">
    <property type="protein sequence ID" value="ESW15078"/>
    <property type="gene ID" value="PHAVU_007G042200g"/>
</dbReference>